<dbReference type="InParanoid" id="A0A1B6PQQ2"/>
<evidence type="ECO:0000313" key="2">
    <source>
        <dbReference type="EMBL" id="KXG27991.1"/>
    </source>
</evidence>
<sequence>MARLTACFVLSGILLLATGICSGNGQIVEEPFPTNPVTGCLQFRPDGHLPLTWPVPWVFEFLAKLPPLRIISKGDPSLSIAADDNGNVFLAKTNCSDLRQLWVQHFPYPGENRFALVNLAKEYEMRAPMILEDGPYPMKLGKYAPLDVPAYALWTQDTPLLCAGFYKIRSCYKDERLVLDGLHGNVHEGTVVGAYPADHSADNVLWKMEGFLSNHP</sequence>
<reference evidence="2 3" key="1">
    <citation type="journal article" date="2009" name="Nature">
        <title>The Sorghum bicolor genome and the diversification of grasses.</title>
        <authorList>
            <person name="Paterson A.H."/>
            <person name="Bowers J.E."/>
            <person name="Bruggmann R."/>
            <person name="Dubchak I."/>
            <person name="Grimwood J."/>
            <person name="Gundlach H."/>
            <person name="Haberer G."/>
            <person name="Hellsten U."/>
            <person name="Mitros T."/>
            <person name="Poliakov A."/>
            <person name="Schmutz J."/>
            <person name="Spannagl M."/>
            <person name="Tang H."/>
            <person name="Wang X."/>
            <person name="Wicker T."/>
            <person name="Bharti A.K."/>
            <person name="Chapman J."/>
            <person name="Feltus F.A."/>
            <person name="Gowik U."/>
            <person name="Grigoriev I.V."/>
            <person name="Lyons E."/>
            <person name="Maher C.A."/>
            <person name="Martis M."/>
            <person name="Narechania A."/>
            <person name="Otillar R.P."/>
            <person name="Penning B.W."/>
            <person name="Salamov A.A."/>
            <person name="Wang Y."/>
            <person name="Zhang L."/>
            <person name="Carpita N.C."/>
            <person name="Freeling M."/>
            <person name="Gingle A.R."/>
            <person name="Hash C.T."/>
            <person name="Keller B."/>
            <person name="Klein P."/>
            <person name="Kresovich S."/>
            <person name="McCann M.C."/>
            <person name="Ming R."/>
            <person name="Peterson D.G."/>
            <person name="Mehboob-ur-Rahman"/>
            <person name="Ware D."/>
            <person name="Westhoff P."/>
            <person name="Mayer K.F."/>
            <person name="Messing J."/>
            <person name="Rokhsar D.S."/>
        </authorList>
    </citation>
    <scope>NUCLEOTIDE SEQUENCE [LARGE SCALE GENOMIC DNA]</scope>
    <source>
        <strain evidence="3">cv. BTx623</strain>
    </source>
</reference>
<name>A0A1B6PQQ2_SORBI</name>
<protein>
    <submittedName>
        <fullName evidence="2">Uncharacterized protein</fullName>
    </submittedName>
</protein>
<organism evidence="2 3">
    <name type="scientific">Sorghum bicolor</name>
    <name type="common">Sorghum</name>
    <name type="synonym">Sorghum vulgare</name>
    <dbReference type="NCBI Taxonomy" id="4558"/>
    <lineage>
        <taxon>Eukaryota</taxon>
        <taxon>Viridiplantae</taxon>
        <taxon>Streptophyta</taxon>
        <taxon>Embryophyta</taxon>
        <taxon>Tracheophyta</taxon>
        <taxon>Spermatophyta</taxon>
        <taxon>Magnoliopsida</taxon>
        <taxon>Liliopsida</taxon>
        <taxon>Poales</taxon>
        <taxon>Poaceae</taxon>
        <taxon>PACMAD clade</taxon>
        <taxon>Panicoideae</taxon>
        <taxon>Andropogonodae</taxon>
        <taxon>Andropogoneae</taxon>
        <taxon>Sorghinae</taxon>
        <taxon>Sorghum</taxon>
    </lineage>
</organism>
<dbReference type="EMBL" id="CM000764">
    <property type="protein sequence ID" value="KXG27991.1"/>
    <property type="molecule type" value="Genomic_DNA"/>
</dbReference>
<keyword evidence="1" id="KW-0732">Signal</keyword>
<evidence type="ECO:0000256" key="1">
    <source>
        <dbReference type="SAM" id="SignalP"/>
    </source>
</evidence>
<feature type="signal peptide" evidence="1">
    <location>
        <begin position="1"/>
        <end position="25"/>
    </location>
</feature>
<keyword evidence="3" id="KW-1185">Reference proteome</keyword>
<proteinExistence type="predicted"/>
<evidence type="ECO:0000313" key="3">
    <source>
        <dbReference type="Proteomes" id="UP000000768"/>
    </source>
</evidence>
<dbReference type="InterPro" id="IPR040249">
    <property type="entry name" value="Ricin_B-like_lectin_EULS3-like"/>
</dbReference>
<dbReference type="OrthoDB" id="10297238at2759"/>
<dbReference type="PANTHER" id="PTHR31257">
    <property type="entry name" value="RICIN B-LIKE LECTIN EULS3"/>
    <property type="match status" value="1"/>
</dbReference>
<reference evidence="3" key="2">
    <citation type="journal article" date="2018" name="Plant J.">
        <title>The Sorghum bicolor reference genome: improved assembly, gene annotations, a transcriptome atlas, and signatures of genome organization.</title>
        <authorList>
            <person name="McCormick R.F."/>
            <person name="Truong S.K."/>
            <person name="Sreedasyam A."/>
            <person name="Jenkins J."/>
            <person name="Shu S."/>
            <person name="Sims D."/>
            <person name="Kennedy M."/>
            <person name="Amirebrahimi M."/>
            <person name="Weers B.D."/>
            <person name="McKinley B."/>
            <person name="Mattison A."/>
            <person name="Morishige D.T."/>
            <person name="Grimwood J."/>
            <person name="Schmutz J."/>
            <person name="Mullet J.E."/>
        </authorList>
    </citation>
    <scope>NUCLEOTIDE SEQUENCE [LARGE SCALE GENOMIC DNA]</scope>
    <source>
        <strain evidence="3">cv. BTx623</strain>
    </source>
</reference>
<accession>A0A1B6PQQ2</accession>
<dbReference type="Gramene" id="KXG27991">
    <property type="protein sequence ID" value="KXG27991"/>
    <property type="gene ID" value="SORBI_3005G072900"/>
</dbReference>
<dbReference type="Proteomes" id="UP000000768">
    <property type="component" value="Chromosome 5"/>
</dbReference>
<gene>
    <name evidence="2" type="ORF">SORBI_3005G072900</name>
</gene>
<dbReference type="PANTHER" id="PTHR31257:SF17">
    <property type="entry name" value="RICIN B LECTIN DOMAIN-CONTAINING PROTEIN"/>
    <property type="match status" value="1"/>
</dbReference>
<feature type="chain" id="PRO_5008589170" evidence="1">
    <location>
        <begin position="26"/>
        <end position="216"/>
    </location>
</feature>
<dbReference type="AlphaFoldDB" id="A0A1B6PQQ2"/>